<feature type="transmembrane region" description="Helical" evidence="1">
    <location>
        <begin position="37"/>
        <end position="59"/>
    </location>
</feature>
<protein>
    <submittedName>
        <fullName evidence="2">Uncharacterized protein</fullName>
    </submittedName>
</protein>
<keyword evidence="3" id="KW-1185">Reference proteome</keyword>
<organism evidence="2 3">
    <name type="scientific">Roseivivax marinus</name>
    <dbReference type="NCBI Taxonomy" id="1379903"/>
    <lineage>
        <taxon>Bacteria</taxon>
        <taxon>Pseudomonadati</taxon>
        <taxon>Pseudomonadota</taxon>
        <taxon>Alphaproteobacteria</taxon>
        <taxon>Rhodobacterales</taxon>
        <taxon>Roseobacteraceae</taxon>
        <taxon>Roseivivax</taxon>
    </lineage>
</organism>
<keyword evidence="1" id="KW-1133">Transmembrane helix</keyword>
<accession>W4HDY3</accession>
<dbReference type="STRING" id="1379903.ATO8_19969"/>
<dbReference type="RefSeq" id="WP_043847178.1">
    <property type="nucleotide sequence ID" value="NZ_AQQW01000021.1"/>
</dbReference>
<gene>
    <name evidence="2" type="ORF">ATO8_19969</name>
</gene>
<dbReference type="AlphaFoldDB" id="W4HDY3"/>
<evidence type="ECO:0000256" key="1">
    <source>
        <dbReference type="SAM" id="Phobius"/>
    </source>
</evidence>
<evidence type="ECO:0000313" key="2">
    <source>
        <dbReference type="EMBL" id="ETW10909.1"/>
    </source>
</evidence>
<name>W4HDY3_9RHOB</name>
<dbReference type="EMBL" id="AQQW01000021">
    <property type="protein sequence ID" value="ETW10909.1"/>
    <property type="molecule type" value="Genomic_DNA"/>
</dbReference>
<proteinExistence type="predicted"/>
<reference evidence="2 3" key="1">
    <citation type="journal article" date="2014" name="Antonie Van Leeuwenhoek">
        <title>Roseivivax atlanticus sp. nov., isolated from surface seawater of the Atlantic Ocean.</title>
        <authorList>
            <person name="Li G."/>
            <person name="Lai Q."/>
            <person name="Liu X."/>
            <person name="Sun F."/>
            <person name="Shao Z."/>
        </authorList>
    </citation>
    <scope>NUCLEOTIDE SEQUENCE [LARGE SCALE GENOMIC DNA]</scope>
    <source>
        <strain evidence="2 3">22II-s10s</strain>
    </source>
</reference>
<dbReference type="Proteomes" id="UP000019063">
    <property type="component" value="Unassembled WGS sequence"/>
</dbReference>
<sequence length="70" mass="7064">MKGNIALVARIGLYAVAGSIADSAGFATFDPEAGRLILELDGMAQAAGAAGVVFLGLAWRKWAVLSGGKT</sequence>
<keyword evidence="1" id="KW-0812">Transmembrane</keyword>
<comment type="caution">
    <text evidence="2">The sequence shown here is derived from an EMBL/GenBank/DDBJ whole genome shotgun (WGS) entry which is preliminary data.</text>
</comment>
<evidence type="ECO:0000313" key="3">
    <source>
        <dbReference type="Proteomes" id="UP000019063"/>
    </source>
</evidence>
<keyword evidence="1" id="KW-0472">Membrane</keyword>